<dbReference type="Gene3D" id="3.40.50.300">
    <property type="entry name" value="P-loop containing nucleotide triphosphate hydrolases"/>
    <property type="match status" value="1"/>
</dbReference>
<feature type="transmembrane region" description="Helical" evidence="1">
    <location>
        <begin position="307"/>
        <end position="330"/>
    </location>
</feature>
<dbReference type="InterPro" id="IPR027417">
    <property type="entry name" value="P-loop_NTPase"/>
</dbReference>
<name>A0A261XZ68_9FUNG</name>
<evidence type="ECO:0008006" key="4">
    <source>
        <dbReference type="Google" id="ProtNLM"/>
    </source>
</evidence>
<evidence type="ECO:0000256" key="1">
    <source>
        <dbReference type="SAM" id="Phobius"/>
    </source>
</evidence>
<comment type="caution">
    <text evidence="2">The sequence shown here is derived from an EMBL/GenBank/DDBJ whole genome shotgun (WGS) entry which is preliminary data.</text>
</comment>
<gene>
    <name evidence="2" type="ORF">BZG36_03921</name>
</gene>
<dbReference type="EMBL" id="MVBO01000075">
    <property type="protein sequence ID" value="OZJ03642.1"/>
    <property type="molecule type" value="Genomic_DNA"/>
</dbReference>
<accession>A0A261XZ68</accession>
<dbReference type="AlphaFoldDB" id="A0A261XZ68"/>
<dbReference type="SUPFAM" id="SSF52540">
    <property type="entry name" value="P-loop containing nucleoside triphosphate hydrolases"/>
    <property type="match status" value="1"/>
</dbReference>
<dbReference type="OrthoDB" id="5340910at2759"/>
<protein>
    <recommendedName>
        <fullName evidence="4">Septin-type G domain-containing protein</fullName>
    </recommendedName>
</protein>
<organism evidence="2 3">
    <name type="scientific">Bifiguratus adelaidae</name>
    <dbReference type="NCBI Taxonomy" id="1938954"/>
    <lineage>
        <taxon>Eukaryota</taxon>
        <taxon>Fungi</taxon>
        <taxon>Fungi incertae sedis</taxon>
        <taxon>Mucoromycota</taxon>
        <taxon>Mucoromycotina</taxon>
        <taxon>Endogonomycetes</taxon>
        <taxon>Endogonales</taxon>
        <taxon>Endogonales incertae sedis</taxon>
        <taxon>Bifiguratus</taxon>
    </lineage>
</organism>
<keyword evidence="3" id="KW-1185">Reference proteome</keyword>
<evidence type="ECO:0000313" key="3">
    <source>
        <dbReference type="Proteomes" id="UP000242875"/>
    </source>
</evidence>
<keyword evidence="1" id="KW-1133">Transmembrane helix</keyword>
<keyword evidence="1" id="KW-0472">Membrane</keyword>
<keyword evidence="1" id="KW-0812">Transmembrane</keyword>
<dbReference type="Proteomes" id="UP000242875">
    <property type="component" value="Unassembled WGS sequence"/>
</dbReference>
<proteinExistence type="predicted"/>
<reference evidence="2 3" key="1">
    <citation type="journal article" date="2017" name="Mycologia">
        <title>Bifiguratus adelaidae, gen. et sp. nov., a new member of Mucoromycotina in endophytic and soil-dwelling habitats.</title>
        <authorList>
            <person name="Torres-Cruz T.J."/>
            <person name="Billingsley Tobias T.L."/>
            <person name="Almatruk M."/>
            <person name="Hesse C."/>
            <person name="Kuske C.R."/>
            <person name="Desiro A."/>
            <person name="Benucci G.M."/>
            <person name="Bonito G."/>
            <person name="Stajich J.E."/>
            <person name="Dunlap C."/>
            <person name="Arnold A.E."/>
            <person name="Porras-Alfaro A."/>
        </authorList>
    </citation>
    <scope>NUCLEOTIDE SEQUENCE [LARGE SCALE GENOMIC DNA]</scope>
    <source>
        <strain evidence="2 3">AZ0501</strain>
    </source>
</reference>
<sequence length="331" mass="36852">MKVTTSPTSLSDGIGQVRIMVVGDTAVGKSAFCQILLSAIEQQLGLQQEQTSPKPTSAKRVHEYKASQCWPGKTANNGLTNVHLWEMPGYSSVTASCATPDHIMANVEGYLLFAFRSLHHLFRQHVDPSALFRSLAGLSAATPRNDPLTPHLFDICFYLLLDRIKPIDAIYMKRLAVYTNIVPIVVTEHVHGERAWQDKLKRLYKKILDALCVHKVDLYRGHLCLNYGRTHIMSMEANRVSPAGAHMIQQLCRETLIEQLSQLRHLNLERYLNWVAAQCTTSGVHPPKTTAFISPLLDPLTVEQETLGMLIVTCFMALCLAGGVIIEIVAL</sequence>
<evidence type="ECO:0000313" key="2">
    <source>
        <dbReference type="EMBL" id="OZJ03642.1"/>
    </source>
</evidence>